<organism evidence="7 8">
    <name type="scientific">Candidatus Treponema excrementipullorum</name>
    <dbReference type="NCBI Taxonomy" id="2838768"/>
    <lineage>
        <taxon>Bacteria</taxon>
        <taxon>Pseudomonadati</taxon>
        <taxon>Spirochaetota</taxon>
        <taxon>Spirochaetia</taxon>
        <taxon>Spirochaetales</taxon>
        <taxon>Treponemataceae</taxon>
        <taxon>Treponema</taxon>
    </lineage>
</organism>
<dbReference type="InterPro" id="IPR012340">
    <property type="entry name" value="NA-bd_OB-fold"/>
</dbReference>
<comment type="caution">
    <text evidence="7">The sequence shown here is derived from an EMBL/GenBank/DDBJ whole genome shotgun (WGS) entry which is preliminary data.</text>
</comment>
<dbReference type="InterPro" id="IPR002810">
    <property type="entry name" value="NfeD-like_C"/>
</dbReference>
<accession>A0A9E2L4Q9</accession>
<gene>
    <name evidence="7" type="ORF">IAA16_09895</name>
</gene>
<keyword evidence="2 5" id="KW-0812">Transmembrane</keyword>
<protein>
    <submittedName>
        <fullName evidence="7">NfeD family protein</fullName>
    </submittedName>
</protein>
<evidence type="ECO:0000256" key="5">
    <source>
        <dbReference type="SAM" id="Phobius"/>
    </source>
</evidence>
<evidence type="ECO:0000256" key="1">
    <source>
        <dbReference type="ARBA" id="ARBA00004141"/>
    </source>
</evidence>
<evidence type="ECO:0000259" key="6">
    <source>
        <dbReference type="Pfam" id="PF01957"/>
    </source>
</evidence>
<evidence type="ECO:0000256" key="3">
    <source>
        <dbReference type="ARBA" id="ARBA00022989"/>
    </source>
</evidence>
<dbReference type="SUPFAM" id="SSF141322">
    <property type="entry name" value="NfeD domain-like"/>
    <property type="match status" value="1"/>
</dbReference>
<dbReference type="PANTHER" id="PTHR33507">
    <property type="entry name" value="INNER MEMBRANE PROTEIN YBBJ"/>
    <property type="match status" value="1"/>
</dbReference>
<evidence type="ECO:0000256" key="4">
    <source>
        <dbReference type="ARBA" id="ARBA00023136"/>
    </source>
</evidence>
<comment type="subcellular location">
    <subcellularLocation>
        <location evidence="1">Membrane</location>
        <topology evidence="1">Multi-pass membrane protein</topology>
    </subcellularLocation>
</comment>
<reference evidence="7" key="2">
    <citation type="submission" date="2021-04" db="EMBL/GenBank/DDBJ databases">
        <authorList>
            <person name="Gilroy R."/>
        </authorList>
    </citation>
    <scope>NUCLEOTIDE SEQUENCE</scope>
    <source>
        <strain evidence="7">Gambia15-2214</strain>
    </source>
</reference>
<evidence type="ECO:0000256" key="2">
    <source>
        <dbReference type="ARBA" id="ARBA00022692"/>
    </source>
</evidence>
<feature type="domain" description="NfeD-like C-terminal" evidence="6">
    <location>
        <begin position="88"/>
        <end position="146"/>
    </location>
</feature>
<dbReference type="Proteomes" id="UP000823914">
    <property type="component" value="Unassembled WGS sequence"/>
</dbReference>
<evidence type="ECO:0000313" key="7">
    <source>
        <dbReference type="EMBL" id="MBU3850866.1"/>
    </source>
</evidence>
<proteinExistence type="predicted"/>
<dbReference type="GO" id="GO:0005886">
    <property type="term" value="C:plasma membrane"/>
    <property type="evidence" value="ECO:0007669"/>
    <property type="project" value="TreeGrafter"/>
</dbReference>
<dbReference type="AlphaFoldDB" id="A0A9E2L4Q9"/>
<keyword evidence="3 5" id="KW-1133">Transmembrane helix</keyword>
<reference evidence="7" key="1">
    <citation type="journal article" date="2021" name="PeerJ">
        <title>Extensive microbial diversity within the chicken gut microbiome revealed by metagenomics and culture.</title>
        <authorList>
            <person name="Gilroy R."/>
            <person name="Ravi A."/>
            <person name="Getino M."/>
            <person name="Pursley I."/>
            <person name="Horton D.L."/>
            <person name="Alikhan N.F."/>
            <person name="Baker D."/>
            <person name="Gharbi K."/>
            <person name="Hall N."/>
            <person name="Watson M."/>
            <person name="Adriaenssens E.M."/>
            <person name="Foster-Nyarko E."/>
            <person name="Jarju S."/>
            <person name="Secka A."/>
            <person name="Antonio M."/>
            <person name="Oren A."/>
            <person name="Chaudhuri R.R."/>
            <person name="La Ragione R."/>
            <person name="Hildebrand F."/>
            <person name="Pallen M.J."/>
        </authorList>
    </citation>
    <scope>NUCLEOTIDE SEQUENCE</scope>
    <source>
        <strain evidence="7">Gambia15-2214</strain>
    </source>
</reference>
<dbReference type="Pfam" id="PF01957">
    <property type="entry name" value="NfeD"/>
    <property type="match status" value="1"/>
</dbReference>
<dbReference type="EMBL" id="JAHLFV010000226">
    <property type="protein sequence ID" value="MBU3850866.1"/>
    <property type="molecule type" value="Genomic_DNA"/>
</dbReference>
<dbReference type="Gene3D" id="2.40.50.140">
    <property type="entry name" value="Nucleic acid-binding proteins"/>
    <property type="match status" value="1"/>
</dbReference>
<evidence type="ECO:0000313" key="8">
    <source>
        <dbReference type="Proteomes" id="UP000823914"/>
    </source>
</evidence>
<name>A0A9E2L4Q9_9SPIR</name>
<dbReference type="PANTHER" id="PTHR33507:SF3">
    <property type="entry name" value="INNER MEMBRANE PROTEIN YBBJ"/>
    <property type="match status" value="1"/>
</dbReference>
<feature type="transmembrane region" description="Helical" evidence="5">
    <location>
        <begin position="54"/>
        <end position="74"/>
    </location>
</feature>
<keyword evidence="4 5" id="KW-0472">Membrane</keyword>
<sequence length="150" mass="16748">MFESIVAYMPWIWFGLAVVFTLIEVTTFNLVTIWFALGSLIMIFVSFLPIPVGWTVLIFLCISTLMLIFTRPIAEKKLKIGKAKTNTDALLGEKVVVIKPFSDFDKGEVKVKGISWSALAVKGASFQEGEKGIIEKVEGVTLYIKPLKEE</sequence>
<dbReference type="InterPro" id="IPR052165">
    <property type="entry name" value="Membrane_assoc_protease"/>
</dbReference>